<dbReference type="Proteomes" id="UP000292235">
    <property type="component" value="Chromosome"/>
</dbReference>
<dbReference type="KEGG" id="strr:EKD16_18590"/>
<reference evidence="1 2" key="1">
    <citation type="submission" date="2019-02" db="EMBL/GenBank/DDBJ databases">
        <authorList>
            <person name="Khodamoradi S."/>
            <person name="Hahnke R.L."/>
            <person name="Kaempfer P."/>
            <person name="Schumann P."/>
            <person name="Rohde M."/>
            <person name="Steinert M."/>
            <person name="Luzhetskyy A."/>
            <person name="Wink J."/>
            <person name="Ruckert C."/>
        </authorList>
    </citation>
    <scope>NUCLEOTIDE SEQUENCE [LARGE SCALE GENOMIC DNA]</scope>
    <source>
        <strain evidence="1 2">M2</strain>
    </source>
</reference>
<accession>A0A4V0ZK23</accession>
<dbReference type="AlphaFoldDB" id="A0A4V0ZK23"/>
<protein>
    <submittedName>
        <fullName evidence="1">Uncharacterized protein</fullName>
    </submittedName>
</protein>
<evidence type="ECO:0000313" key="2">
    <source>
        <dbReference type="Proteomes" id="UP000292235"/>
    </source>
</evidence>
<sequence>MAWDVDEDGERYRAAYALQREVGMRWLIMWGPGSRAFWAFHRGPASIVPRSASTPQRLLDEIAAVERSLTADRPPDNRR</sequence>
<dbReference type="OrthoDB" id="3431006at2"/>
<organism evidence="1 2">
    <name type="scientific">Streptomonospora litoralis</name>
    <dbReference type="NCBI Taxonomy" id="2498135"/>
    <lineage>
        <taxon>Bacteria</taxon>
        <taxon>Bacillati</taxon>
        <taxon>Actinomycetota</taxon>
        <taxon>Actinomycetes</taxon>
        <taxon>Streptosporangiales</taxon>
        <taxon>Nocardiopsidaceae</taxon>
        <taxon>Streptomonospora</taxon>
    </lineage>
</organism>
<name>A0A4V0ZK23_9ACTN</name>
<dbReference type="RefSeq" id="WP_131099476.1">
    <property type="nucleotide sequence ID" value="NZ_CP036455.1"/>
</dbReference>
<gene>
    <name evidence="1" type="ORF">EKD16_18590</name>
</gene>
<proteinExistence type="predicted"/>
<dbReference type="EMBL" id="CP036455">
    <property type="protein sequence ID" value="QBI55482.1"/>
    <property type="molecule type" value="Genomic_DNA"/>
</dbReference>
<keyword evidence="2" id="KW-1185">Reference proteome</keyword>
<evidence type="ECO:0000313" key="1">
    <source>
        <dbReference type="EMBL" id="QBI55482.1"/>
    </source>
</evidence>